<protein>
    <submittedName>
        <fullName evidence="1">DNA repair protein XRCC2</fullName>
    </submittedName>
</protein>
<evidence type="ECO:0000313" key="1">
    <source>
        <dbReference type="EMBL" id="KAA8491139.1"/>
    </source>
</evidence>
<sequence>MNCSMEKAQRAEICTGVPVLDTSSDEAGRRRIERKAWGSQSDGLRFGDVLQIHGMSGAGKGMLMLHLLAQCLLPEALGGNGLHVVFIYCVARPNMRALVRMLWTRAHVQQPQTDEQVSRAAACAVDDARLLRMLAGTGQTEHSSEDRSIALVRECISRLAFRRARSMDELIFTLHALHTDAGAVGRTRDAGRAVLVEDFTLWMHACGDSTVRFPDSLAHKFDLQAHLAHPFWTSTEPVDLNWVARKRAAPTNSTFETVLMSVVLNLVRAQKLVFILSSASADRQTQMYTQSEFHGMQAGLPKAAARADVQEQTEAQAQVPLSFDAPGEMHRSPAALLNLFTASRTRNAMPTGWKNLVSHNLHCFRSSQGNTFFVALAASGATSLESWRPVLPPVGINEALLFDGLMHFRACSISAI</sequence>
<dbReference type="Gene3D" id="3.40.50.300">
    <property type="entry name" value="P-loop containing nucleotide triphosphate hydrolases"/>
    <property type="match status" value="1"/>
</dbReference>
<dbReference type="PANTHER" id="PTHR46644">
    <property type="entry name" value="DNA REPAIR PROTEIN XRCC2"/>
    <property type="match status" value="1"/>
</dbReference>
<dbReference type="PANTHER" id="PTHR46644:SF2">
    <property type="entry name" value="DNA REPAIR PROTEIN XRCC2"/>
    <property type="match status" value="1"/>
</dbReference>
<gene>
    <name evidence="1" type="ORF">FVE85_4556</name>
</gene>
<dbReference type="SUPFAM" id="SSF52540">
    <property type="entry name" value="P-loop containing nucleoside triphosphate hydrolases"/>
    <property type="match status" value="1"/>
</dbReference>
<dbReference type="GO" id="GO:0005657">
    <property type="term" value="C:replication fork"/>
    <property type="evidence" value="ECO:0007669"/>
    <property type="project" value="InterPro"/>
</dbReference>
<dbReference type="GO" id="GO:0033063">
    <property type="term" value="C:Rad51B-Rad51C-Rad51D-XRCC2 complex"/>
    <property type="evidence" value="ECO:0007669"/>
    <property type="project" value="InterPro"/>
</dbReference>
<dbReference type="GO" id="GO:0042148">
    <property type="term" value="P:DNA strand invasion"/>
    <property type="evidence" value="ECO:0007669"/>
    <property type="project" value="TreeGrafter"/>
</dbReference>
<dbReference type="EMBL" id="VRMN01000016">
    <property type="protein sequence ID" value="KAA8491139.1"/>
    <property type="molecule type" value="Genomic_DNA"/>
</dbReference>
<dbReference type="GO" id="GO:0005813">
    <property type="term" value="C:centrosome"/>
    <property type="evidence" value="ECO:0007669"/>
    <property type="project" value="TreeGrafter"/>
</dbReference>
<name>A0A5J4YIB5_PORPP</name>
<accession>A0A5J4YIB5</accession>
<dbReference type="InterPro" id="IPR030547">
    <property type="entry name" value="XRCC2"/>
</dbReference>
<dbReference type="GO" id="GO:0000724">
    <property type="term" value="P:double-strand break repair via homologous recombination"/>
    <property type="evidence" value="ECO:0007669"/>
    <property type="project" value="InterPro"/>
</dbReference>
<dbReference type="InterPro" id="IPR027417">
    <property type="entry name" value="P-loop_NTPase"/>
</dbReference>
<reference evidence="2" key="1">
    <citation type="journal article" date="2019" name="Nat. Commun.">
        <title>Expansion of phycobilisome linker gene families in mesophilic red algae.</title>
        <authorList>
            <person name="Lee J."/>
            <person name="Kim D."/>
            <person name="Bhattacharya D."/>
            <person name="Yoon H.S."/>
        </authorList>
    </citation>
    <scope>NUCLEOTIDE SEQUENCE [LARGE SCALE GENOMIC DNA]</scope>
    <source>
        <strain evidence="2">CCMP 1328</strain>
    </source>
</reference>
<dbReference type="Proteomes" id="UP000324585">
    <property type="component" value="Unassembled WGS sequence"/>
</dbReference>
<evidence type="ECO:0000313" key="2">
    <source>
        <dbReference type="Proteomes" id="UP000324585"/>
    </source>
</evidence>
<dbReference type="GO" id="GO:0000400">
    <property type="term" value="F:four-way junction DNA binding"/>
    <property type="evidence" value="ECO:0007669"/>
    <property type="project" value="TreeGrafter"/>
</dbReference>
<comment type="caution">
    <text evidence="1">The sequence shown here is derived from an EMBL/GenBank/DDBJ whole genome shotgun (WGS) entry which is preliminary data.</text>
</comment>
<proteinExistence type="predicted"/>
<keyword evidence="2" id="KW-1185">Reference proteome</keyword>
<organism evidence="1 2">
    <name type="scientific">Porphyridium purpureum</name>
    <name type="common">Red alga</name>
    <name type="synonym">Porphyridium cruentum</name>
    <dbReference type="NCBI Taxonomy" id="35688"/>
    <lineage>
        <taxon>Eukaryota</taxon>
        <taxon>Rhodophyta</taxon>
        <taxon>Bangiophyceae</taxon>
        <taxon>Porphyridiales</taxon>
        <taxon>Porphyridiaceae</taxon>
        <taxon>Porphyridium</taxon>
    </lineage>
</organism>
<dbReference type="AlphaFoldDB" id="A0A5J4YIB5"/>